<organism evidence="1 2">
    <name type="scientific">Nonomuraea indica</name>
    <dbReference type="NCBI Taxonomy" id="1581193"/>
    <lineage>
        <taxon>Bacteria</taxon>
        <taxon>Bacillati</taxon>
        <taxon>Actinomycetota</taxon>
        <taxon>Actinomycetes</taxon>
        <taxon>Streptosporangiales</taxon>
        <taxon>Streptosporangiaceae</taxon>
        <taxon>Nonomuraea</taxon>
    </lineage>
</organism>
<proteinExistence type="predicted"/>
<name>A0ABW8A4R1_9ACTN</name>
<evidence type="ECO:0000313" key="1">
    <source>
        <dbReference type="EMBL" id="MFI7441749.1"/>
    </source>
</evidence>
<dbReference type="EMBL" id="JBITMB010000004">
    <property type="protein sequence ID" value="MFI7441749.1"/>
    <property type="molecule type" value="Genomic_DNA"/>
</dbReference>
<sequence length="55" mass="6127">MARITVTADLVIWSSFEQPHSPARDYTAFGPFPFDRHQYDDALGALDAAIGSDER</sequence>
<reference evidence="1 2" key="1">
    <citation type="submission" date="2024-10" db="EMBL/GenBank/DDBJ databases">
        <title>The Natural Products Discovery Center: Release of the First 8490 Sequenced Strains for Exploring Actinobacteria Biosynthetic Diversity.</title>
        <authorList>
            <person name="Kalkreuter E."/>
            <person name="Kautsar S.A."/>
            <person name="Yang D."/>
            <person name="Bader C.D."/>
            <person name="Teijaro C.N."/>
            <person name="Fluegel L."/>
            <person name="Davis C.M."/>
            <person name="Simpson J.R."/>
            <person name="Lauterbach L."/>
            <person name="Steele A.D."/>
            <person name="Gui C."/>
            <person name="Meng S."/>
            <person name="Li G."/>
            <person name="Viehrig K."/>
            <person name="Ye F."/>
            <person name="Su P."/>
            <person name="Kiefer A.F."/>
            <person name="Nichols A."/>
            <person name="Cepeda A.J."/>
            <person name="Yan W."/>
            <person name="Fan B."/>
            <person name="Jiang Y."/>
            <person name="Adhikari A."/>
            <person name="Zheng C.-J."/>
            <person name="Schuster L."/>
            <person name="Cowan T.M."/>
            <person name="Smanski M.J."/>
            <person name="Chevrette M.G."/>
            <person name="De Carvalho L.P.S."/>
            <person name="Shen B."/>
        </authorList>
    </citation>
    <scope>NUCLEOTIDE SEQUENCE [LARGE SCALE GENOMIC DNA]</scope>
    <source>
        <strain evidence="1 2">NPDC049503</strain>
    </source>
</reference>
<evidence type="ECO:0000313" key="2">
    <source>
        <dbReference type="Proteomes" id="UP001612928"/>
    </source>
</evidence>
<dbReference type="RefSeq" id="WP_397021684.1">
    <property type="nucleotide sequence ID" value="NZ_JBITMB010000004.1"/>
</dbReference>
<accession>A0ABW8A4R1</accession>
<dbReference type="Proteomes" id="UP001612928">
    <property type="component" value="Unassembled WGS sequence"/>
</dbReference>
<comment type="caution">
    <text evidence="1">The sequence shown here is derived from an EMBL/GenBank/DDBJ whole genome shotgun (WGS) entry which is preliminary data.</text>
</comment>
<gene>
    <name evidence="1" type="ORF">ACIBP5_17465</name>
</gene>
<protein>
    <submittedName>
        <fullName evidence="1">Uncharacterized protein</fullName>
    </submittedName>
</protein>
<keyword evidence="2" id="KW-1185">Reference proteome</keyword>